<feature type="compositionally biased region" description="Basic residues" evidence="1">
    <location>
        <begin position="21"/>
        <end position="36"/>
    </location>
</feature>
<evidence type="ECO:0000313" key="2">
    <source>
        <dbReference type="EMBL" id="EJX06648.1"/>
    </source>
</evidence>
<evidence type="ECO:0000256" key="1">
    <source>
        <dbReference type="SAM" id="MobiDB-lite"/>
    </source>
</evidence>
<comment type="caution">
    <text evidence="2">The sequence shown here is derived from an EMBL/GenBank/DDBJ whole genome shotgun (WGS) entry which is preliminary data.</text>
</comment>
<dbReference type="EMBL" id="AMCI01001100">
    <property type="protein sequence ID" value="EJX06648.1"/>
    <property type="molecule type" value="Genomic_DNA"/>
</dbReference>
<gene>
    <name evidence="2" type="ORF">EVA_05245</name>
</gene>
<reference evidence="2" key="1">
    <citation type="journal article" date="2012" name="PLoS ONE">
        <title>Gene sets for utilization of primary and secondary nutrition supplies in the distal gut of endangered iberian lynx.</title>
        <authorList>
            <person name="Alcaide M."/>
            <person name="Messina E."/>
            <person name="Richter M."/>
            <person name="Bargiela R."/>
            <person name="Peplies J."/>
            <person name="Huws S.A."/>
            <person name="Newbold C.J."/>
            <person name="Golyshin P.N."/>
            <person name="Simon M.A."/>
            <person name="Lopez G."/>
            <person name="Yakimov M.M."/>
            <person name="Ferrer M."/>
        </authorList>
    </citation>
    <scope>NUCLEOTIDE SEQUENCE</scope>
</reference>
<feature type="region of interest" description="Disordered" evidence="1">
    <location>
        <begin position="1"/>
        <end position="36"/>
    </location>
</feature>
<accession>J9GUY5</accession>
<name>J9GUY5_9ZZZZ</name>
<protein>
    <submittedName>
        <fullName evidence="2">Uncharacterized protein</fullName>
    </submittedName>
</protein>
<sequence>MDVSRARQISSNAAMPPNSRGAHRVRPLWRGGCGHR</sequence>
<organism evidence="2">
    <name type="scientific">gut metagenome</name>
    <dbReference type="NCBI Taxonomy" id="749906"/>
    <lineage>
        <taxon>unclassified sequences</taxon>
        <taxon>metagenomes</taxon>
        <taxon>organismal metagenomes</taxon>
    </lineage>
</organism>
<proteinExistence type="predicted"/>
<dbReference type="AlphaFoldDB" id="J9GUY5"/>